<evidence type="ECO:0000256" key="1">
    <source>
        <dbReference type="SAM" id="Phobius"/>
    </source>
</evidence>
<keyword evidence="1" id="KW-0472">Membrane</keyword>
<feature type="transmembrane region" description="Helical" evidence="1">
    <location>
        <begin position="42"/>
        <end position="61"/>
    </location>
</feature>
<accession>A0A199UCD6</accession>
<dbReference type="EMBL" id="KV450511">
    <property type="protein sequence ID" value="OAY22108.1"/>
    <property type="molecule type" value="Genomic_DNA"/>
</dbReference>
<reference evidence="2" key="1">
    <citation type="submission" date="2016-02" db="EMBL/GenBank/DDBJ databases">
        <title>WGS assembly of Manihot esculenta.</title>
        <authorList>
            <person name="Bredeson J.V."/>
            <person name="Prochnik S.E."/>
            <person name="Lyons J.B."/>
            <person name="Schmutz J."/>
            <person name="Grimwood J."/>
            <person name="Vrebalov J."/>
            <person name="Bart R.S."/>
            <person name="Amuge T."/>
            <person name="Ferguson M.E."/>
            <person name="Green R."/>
            <person name="Putnam N."/>
            <person name="Stites J."/>
            <person name="Rounsley S."/>
            <person name="Rokhsar D.S."/>
        </authorList>
    </citation>
    <scope>NUCLEOTIDE SEQUENCE [LARGE SCALE GENOMIC DNA]</scope>
    <source>
        <tissue evidence="2">Leaf</tissue>
    </source>
</reference>
<feature type="transmembrane region" description="Helical" evidence="1">
    <location>
        <begin position="12"/>
        <end position="30"/>
    </location>
</feature>
<organism evidence="2">
    <name type="scientific">Manihot esculenta</name>
    <name type="common">Cassava</name>
    <name type="synonym">Jatropha manihot</name>
    <dbReference type="NCBI Taxonomy" id="3983"/>
    <lineage>
        <taxon>Eukaryota</taxon>
        <taxon>Viridiplantae</taxon>
        <taxon>Streptophyta</taxon>
        <taxon>Embryophyta</taxon>
        <taxon>Tracheophyta</taxon>
        <taxon>Spermatophyta</taxon>
        <taxon>Magnoliopsida</taxon>
        <taxon>eudicotyledons</taxon>
        <taxon>Gunneridae</taxon>
        <taxon>Pentapetalae</taxon>
        <taxon>rosids</taxon>
        <taxon>fabids</taxon>
        <taxon>Malpighiales</taxon>
        <taxon>Euphorbiaceae</taxon>
        <taxon>Crotonoideae</taxon>
        <taxon>Manihoteae</taxon>
        <taxon>Manihot</taxon>
    </lineage>
</organism>
<name>A0A199UCD6_MANES</name>
<evidence type="ECO:0000313" key="2">
    <source>
        <dbReference type="EMBL" id="OAY22108.1"/>
    </source>
</evidence>
<gene>
    <name evidence="2" type="ORF">MANES_S029000</name>
</gene>
<keyword evidence="1" id="KW-1133">Transmembrane helix</keyword>
<sequence>MAFKNGISKQIPLLQIAVLFSLYFTTILLPSTVLSSSIPSNFLVLVLFWSFVIMPLCTIQARPLAPKHLHYGTLRPSPAGGDQLSTELAEALLEDLDLFGIKKEGPSDGGEGH</sequence>
<protein>
    <submittedName>
        <fullName evidence="2">Uncharacterized protein</fullName>
    </submittedName>
</protein>
<proteinExistence type="predicted"/>
<keyword evidence="1" id="KW-0812">Transmembrane</keyword>
<dbReference type="AlphaFoldDB" id="A0A199UCD6"/>